<dbReference type="SUPFAM" id="SSF55729">
    <property type="entry name" value="Acyl-CoA N-acyltransferases (Nat)"/>
    <property type="match status" value="1"/>
</dbReference>
<sequence>MSYTLRKRTDQDIQEFITWRYEGNYSFYDNPIQEEKVNGFLESGNREGFYSVIDREGRLAGNCEFFQVGDETEDIMGVGIQMKPALTGKGEGRRFFHSIIEEGRRKLGYDHLELAVVDFNVRAISVYERAGFVQKGEFQNNIRGQEYRFIIMEKDW</sequence>
<accession>A0A0M0G2D6</accession>
<dbReference type="InterPro" id="IPR016181">
    <property type="entry name" value="Acyl_CoA_acyltransferase"/>
</dbReference>
<dbReference type="PROSITE" id="PS51186">
    <property type="entry name" value="GNAT"/>
    <property type="match status" value="1"/>
</dbReference>
<reference evidence="3" key="1">
    <citation type="submission" date="2015-07" db="EMBL/GenBank/DDBJ databases">
        <title>Fjat-14235 jcm11544.</title>
        <authorList>
            <person name="Liu B."/>
            <person name="Wang J."/>
            <person name="Zhu Y."/>
            <person name="Liu G."/>
            <person name="Chen Q."/>
            <person name="Chen Z."/>
            <person name="Lan J."/>
            <person name="Che J."/>
            <person name="Ge C."/>
            <person name="Shi H."/>
            <person name="Pan Z."/>
            <person name="Liu X."/>
        </authorList>
    </citation>
    <scope>NUCLEOTIDE SEQUENCE [LARGE SCALE GENOMIC DNA]</scope>
    <source>
        <strain evidence="3">JCM 11544</strain>
    </source>
</reference>
<name>A0A0M0G2D6_9BACI</name>
<dbReference type="STRING" id="189381.GCA_900166615_02167"/>
<evidence type="ECO:0000259" key="1">
    <source>
        <dbReference type="PROSITE" id="PS51186"/>
    </source>
</evidence>
<dbReference type="Pfam" id="PF00583">
    <property type="entry name" value="Acetyltransf_1"/>
    <property type="match status" value="1"/>
</dbReference>
<dbReference type="PANTHER" id="PTHR43415">
    <property type="entry name" value="SPERMIDINE N(1)-ACETYLTRANSFERASE"/>
    <property type="match status" value="1"/>
</dbReference>
<dbReference type="PATRIC" id="fig|189381.12.peg.4299"/>
<proteinExistence type="predicted"/>
<gene>
    <name evidence="2" type="ORF">AF331_16530</name>
</gene>
<feature type="domain" description="N-acetyltransferase" evidence="1">
    <location>
        <begin position="3"/>
        <end position="156"/>
    </location>
</feature>
<dbReference type="Proteomes" id="UP000037405">
    <property type="component" value="Unassembled WGS sequence"/>
</dbReference>
<dbReference type="OrthoDB" id="423921at2"/>
<evidence type="ECO:0000313" key="3">
    <source>
        <dbReference type="Proteomes" id="UP000037405"/>
    </source>
</evidence>
<protein>
    <submittedName>
        <fullName evidence="2">Alanine acetyltransferase</fullName>
    </submittedName>
</protein>
<dbReference type="AlphaFoldDB" id="A0A0M0G2D6"/>
<dbReference type="InterPro" id="IPR000182">
    <property type="entry name" value="GNAT_dom"/>
</dbReference>
<dbReference type="EMBL" id="LGUE01000005">
    <property type="protein sequence ID" value="KON83772.1"/>
    <property type="molecule type" value="Genomic_DNA"/>
</dbReference>
<comment type="caution">
    <text evidence="2">The sequence shown here is derived from an EMBL/GenBank/DDBJ whole genome shotgun (WGS) entry which is preliminary data.</text>
</comment>
<keyword evidence="2" id="KW-0808">Transferase</keyword>
<dbReference type="PANTHER" id="PTHR43415:SF3">
    <property type="entry name" value="GNAT-FAMILY ACETYLTRANSFERASE"/>
    <property type="match status" value="1"/>
</dbReference>
<keyword evidence="3" id="KW-1185">Reference proteome</keyword>
<dbReference type="GO" id="GO:0016747">
    <property type="term" value="F:acyltransferase activity, transferring groups other than amino-acyl groups"/>
    <property type="evidence" value="ECO:0007669"/>
    <property type="project" value="InterPro"/>
</dbReference>
<evidence type="ECO:0000313" key="2">
    <source>
        <dbReference type="EMBL" id="KON83772.1"/>
    </source>
</evidence>
<dbReference type="Gene3D" id="3.40.630.30">
    <property type="match status" value="1"/>
</dbReference>
<organism evidence="2 3">
    <name type="scientific">Rossellomorea marisflavi</name>
    <dbReference type="NCBI Taxonomy" id="189381"/>
    <lineage>
        <taxon>Bacteria</taxon>
        <taxon>Bacillati</taxon>
        <taxon>Bacillota</taxon>
        <taxon>Bacilli</taxon>
        <taxon>Bacillales</taxon>
        <taxon>Bacillaceae</taxon>
        <taxon>Rossellomorea</taxon>
    </lineage>
</organism>